<feature type="non-terminal residue" evidence="4">
    <location>
        <position position="1"/>
    </location>
</feature>
<comment type="cofactor">
    <cofactor evidence="1">
        <name>a divalent metal cation</name>
        <dbReference type="ChEBI" id="CHEBI:60240"/>
    </cofactor>
</comment>
<feature type="domain" description="DDE Tnp4" evidence="3">
    <location>
        <begin position="7"/>
        <end position="126"/>
    </location>
</feature>
<dbReference type="Pfam" id="PF13359">
    <property type="entry name" value="DDE_Tnp_4"/>
    <property type="match status" value="1"/>
</dbReference>
<dbReference type="InterPro" id="IPR027806">
    <property type="entry name" value="HARBI1_dom"/>
</dbReference>
<dbReference type="EnsemblMetazoa" id="CapteT29740">
    <property type="protein sequence ID" value="CapteP29740"/>
    <property type="gene ID" value="CapteG29740"/>
</dbReference>
<accession>R7U8Q9</accession>
<evidence type="ECO:0000259" key="3">
    <source>
        <dbReference type="Pfam" id="PF13359"/>
    </source>
</evidence>
<dbReference type="EMBL" id="AMQN01024994">
    <property type="status" value="NOT_ANNOTATED_CDS"/>
    <property type="molecule type" value="Genomic_DNA"/>
</dbReference>
<reference evidence="5" key="3">
    <citation type="submission" date="2015-06" db="UniProtKB">
        <authorList>
            <consortium name="EnsemblMetazoa"/>
        </authorList>
    </citation>
    <scope>IDENTIFICATION</scope>
</reference>
<keyword evidence="2" id="KW-0479">Metal-binding</keyword>
<reference evidence="4 6" key="2">
    <citation type="journal article" date="2013" name="Nature">
        <title>Insights into bilaterian evolution from three spiralian genomes.</title>
        <authorList>
            <person name="Simakov O."/>
            <person name="Marletaz F."/>
            <person name="Cho S.J."/>
            <person name="Edsinger-Gonzales E."/>
            <person name="Havlak P."/>
            <person name="Hellsten U."/>
            <person name="Kuo D.H."/>
            <person name="Larsson T."/>
            <person name="Lv J."/>
            <person name="Arendt D."/>
            <person name="Savage R."/>
            <person name="Osoegawa K."/>
            <person name="de Jong P."/>
            <person name="Grimwood J."/>
            <person name="Chapman J.A."/>
            <person name="Shapiro H."/>
            <person name="Aerts A."/>
            <person name="Otillar R.P."/>
            <person name="Terry A.Y."/>
            <person name="Boore J.L."/>
            <person name="Grigoriev I.V."/>
            <person name="Lindberg D.R."/>
            <person name="Seaver E.C."/>
            <person name="Weisblat D.A."/>
            <person name="Putnam N.H."/>
            <person name="Rokhsar D.S."/>
        </authorList>
    </citation>
    <scope>NUCLEOTIDE SEQUENCE</scope>
    <source>
        <strain evidence="4 6">I ESC-2004</strain>
    </source>
</reference>
<dbReference type="STRING" id="283909.R7U8Q9"/>
<dbReference type="Proteomes" id="UP000014760">
    <property type="component" value="Unassembled WGS sequence"/>
</dbReference>
<evidence type="ECO:0000313" key="5">
    <source>
        <dbReference type="EnsemblMetazoa" id="CapteP29740"/>
    </source>
</evidence>
<dbReference type="OrthoDB" id="10055314at2759"/>
<dbReference type="HOGENOM" id="CLU_018552_7_2_1"/>
<evidence type="ECO:0000256" key="2">
    <source>
        <dbReference type="ARBA" id="ARBA00022723"/>
    </source>
</evidence>
<dbReference type="GO" id="GO:0046872">
    <property type="term" value="F:metal ion binding"/>
    <property type="evidence" value="ECO:0007669"/>
    <property type="project" value="UniProtKB-KW"/>
</dbReference>
<dbReference type="EMBL" id="KB303978">
    <property type="protein sequence ID" value="ELU02501.1"/>
    <property type="molecule type" value="Genomic_DNA"/>
</dbReference>
<sequence length="126" mass="14382">HYQMRSPAHAGSDYYNHKRNHSIVLYRQLRFIGLKIGAPGSCSDARVFDRSRLGRSILNGLHGIPPDAPLPRAPHFGKLPYVVVGDEAFPLHHHIMRPYPGRGITQEQQVFNYRLSRARRVSENAF</sequence>
<organism evidence="4">
    <name type="scientific">Capitella teleta</name>
    <name type="common">Polychaete worm</name>
    <dbReference type="NCBI Taxonomy" id="283909"/>
    <lineage>
        <taxon>Eukaryota</taxon>
        <taxon>Metazoa</taxon>
        <taxon>Spiralia</taxon>
        <taxon>Lophotrochozoa</taxon>
        <taxon>Annelida</taxon>
        <taxon>Polychaeta</taxon>
        <taxon>Sedentaria</taxon>
        <taxon>Scolecida</taxon>
        <taxon>Capitellidae</taxon>
        <taxon>Capitella</taxon>
    </lineage>
</organism>
<dbReference type="OMA" id="WRTIENI"/>
<reference evidence="6" key="1">
    <citation type="submission" date="2012-12" db="EMBL/GenBank/DDBJ databases">
        <authorList>
            <person name="Hellsten U."/>
            <person name="Grimwood J."/>
            <person name="Chapman J.A."/>
            <person name="Shapiro H."/>
            <person name="Aerts A."/>
            <person name="Otillar R.P."/>
            <person name="Terry A.Y."/>
            <person name="Boore J.L."/>
            <person name="Simakov O."/>
            <person name="Marletaz F."/>
            <person name="Cho S.-J."/>
            <person name="Edsinger-Gonzales E."/>
            <person name="Havlak P."/>
            <person name="Kuo D.-H."/>
            <person name="Larsson T."/>
            <person name="Lv J."/>
            <person name="Arendt D."/>
            <person name="Savage R."/>
            <person name="Osoegawa K."/>
            <person name="de Jong P."/>
            <person name="Lindberg D.R."/>
            <person name="Seaver E.C."/>
            <person name="Weisblat D.A."/>
            <person name="Putnam N.H."/>
            <person name="Grigoriev I.V."/>
            <person name="Rokhsar D.S."/>
        </authorList>
    </citation>
    <scope>NUCLEOTIDE SEQUENCE</scope>
    <source>
        <strain evidence="6">I ESC-2004</strain>
    </source>
</reference>
<gene>
    <name evidence="4" type="ORF">CAPTEDRAFT_29740</name>
</gene>
<proteinExistence type="predicted"/>
<feature type="non-terminal residue" evidence="4">
    <location>
        <position position="126"/>
    </location>
</feature>
<keyword evidence="6" id="KW-1185">Reference proteome</keyword>
<name>R7U8Q9_CAPTE</name>
<dbReference type="AlphaFoldDB" id="R7U8Q9"/>
<protein>
    <recommendedName>
        <fullName evidence="3">DDE Tnp4 domain-containing protein</fullName>
    </recommendedName>
</protein>
<evidence type="ECO:0000313" key="6">
    <source>
        <dbReference type="Proteomes" id="UP000014760"/>
    </source>
</evidence>
<evidence type="ECO:0000256" key="1">
    <source>
        <dbReference type="ARBA" id="ARBA00001968"/>
    </source>
</evidence>
<evidence type="ECO:0000313" key="4">
    <source>
        <dbReference type="EMBL" id="ELU02501.1"/>
    </source>
</evidence>